<dbReference type="Gene3D" id="1.20.1280.50">
    <property type="match status" value="1"/>
</dbReference>
<dbReference type="PANTHER" id="PTHR47123">
    <property type="entry name" value="F-BOX PROTEIN SKIP23"/>
    <property type="match status" value="1"/>
</dbReference>
<name>A0ABD3J584_EUCGL</name>
<keyword evidence="3" id="KW-1185">Reference proteome</keyword>
<sequence length="362" mass="41188">MADWSQMPEDLLRRIARRLGTQFDVLRFRSVCSSWRSSLAPSPNPLRRGRIPIIPHEGYPDDCTQLYLLPKRTIFLVGVPRSCDQTEDDLGGMNLLNPFTSWQIGPLPDGFPRVLDLMNLRVLELGHERVLLDSDGLRYGVYNEVWESEKVVFLCLDNENDFALLRLVPGGTLLMFKSREKRWSPVQDMPSAYEDVILFKGEFYAVGRDGMTVVVGLDSIVTLIVQSTFDGWDKRLVESVGELLFKVYKLDREEKVWNEVKDLGDRVLFLGQECTFSASAADLGACKGNCIFFIDHEGLLGDSREMSYLIGKIGKTCVYDMDSGITRFVEDYAGYSQLFWPPPDWIVSRTAEVRNQLEALTV</sequence>
<accession>A0ABD3J584</accession>
<dbReference type="SUPFAM" id="SSF81383">
    <property type="entry name" value="F-box domain"/>
    <property type="match status" value="1"/>
</dbReference>
<dbReference type="EMBL" id="JBJKBG010000009">
    <property type="protein sequence ID" value="KAL3722761.1"/>
    <property type="molecule type" value="Genomic_DNA"/>
</dbReference>
<dbReference type="AlphaFoldDB" id="A0ABD3J584"/>
<comment type="caution">
    <text evidence="2">The sequence shown here is derived from an EMBL/GenBank/DDBJ whole genome shotgun (WGS) entry which is preliminary data.</text>
</comment>
<dbReference type="InterPro" id="IPR001810">
    <property type="entry name" value="F-box_dom"/>
</dbReference>
<dbReference type="Pfam" id="PF03478">
    <property type="entry name" value="Beta-prop_KIB1-4"/>
    <property type="match status" value="1"/>
</dbReference>
<dbReference type="InterPro" id="IPR051304">
    <property type="entry name" value="SCF_F-box_domain"/>
</dbReference>
<evidence type="ECO:0000313" key="3">
    <source>
        <dbReference type="Proteomes" id="UP001634007"/>
    </source>
</evidence>
<evidence type="ECO:0000259" key="1">
    <source>
        <dbReference type="SMART" id="SM00256"/>
    </source>
</evidence>
<dbReference type="PANTHER" id="PTHR47123:SF15">
    <property type="entry name" value="F-BOX PROTEIN SKIP23"/>
    <property type="match status" value="1"/>
</dbReference>
<proteinExistence type="predicted"/>
<dbReference type="SMART" id="SM00256">
    <property type="entry name" value="FBOX"/>
    <property type="match status" value="1"/>
</dbReference>
<feature type="domain" description="F-box" evidence="1">
    <location>
        <begin position="7"/>
        <end position="48"/>
    </location>
</feature>
<dbReference type="Proteomes" id="UP001634007">
    <property type="component" value="Unassembled WGS sequence"/>
</dbReference>
<gene>
    <name evidence="2" type="ORF">ACJRO7_035032</name>
</gene>
<evidence type="ECO:0000313" key="2">
    <source>
        <dbReference type="EMBL" id="KAL3722761.1"/>
    </source>
</evidence>
<reference evidence="2 3" key="1">
    <citation type="submission" date="2024-11" db="EMBL/GenBank/DDBJ databases">
        <title>Chromosome-level genome assembly of Eucalyptus globulus Labill. provides insights into its genome evolution.</title>
        <authorList>
            <person name="Li X."/>
        </authorList>
    </citation>
    <scope>NUCLEOTIDE SEQUENCE [LARGE SCALE GENOMIC DNA]</scope>
    <source>
        <strain evidence="2">CL2024</strain>
        <tissue evidence="2">Fresh tender leaves</tissue>
    </source>
</reference>
<organism evidence="2 3">
    <name type="scientific">Eucalyptus globulus</name>
    <name type="common">Tasmanian blue gum</name>
    <dbReference type="NCBI Taxonomy" id="34317"/>
    <lineage>
        <taxon>Eukaryota</taxon>
        <taxon>Viridiplantae</taxon>
        <taxon>Streptophyta</taxon>
        <taxon>Embryophyta</taxon>
        <taxon>Tracheophyta</taxon>
        <taxon>Spermatophyta</taxon>
        <taxon>Magnoliopsida</taxon>
        <taxon>eudicotyledons</taxon>
        <taxon>Gunneridae</taxon>
        <taxon>Pentapetalae</taxon>
        <taxon>rosids</taxon>
        <taxon>malvids</taxon>
        <taxon>Myrtales</taxon>
        <taxon>Myrtaceae</taxon>
        <taxon>Myrtoideae</taxon>
        <taxon>Eucalypteae</taxon>
        <taxon>Eucalyptus</taxon>
    </lineage>
</organism>
<dbReference type="Pfam" id="PF00646">
    <property type="entry name" value="F-box"/>
    <property type="match status" value="1"/>
</dbReference>
<dbReference type="InterPro" id="IPR036047">
    <property type="entry name" value="F-box-like_dom_sf"/>
</dbReference>
<protein>
    <recommendedName>
        <fullName evidence="1">F-box domain-containing protein</fullName>
    </recommendedName>
</protein>
<dbReference type="InterPro" id="IPR005174">
    <property type="entry name" value="KIB1-4_b-propeller"/>
</dbReference>